<dbReference type="InterPro" id="IPR035979">
    <property type="entry name" value="RBD_domain_sf"/>
</dbReference>
<dbReference type="InterPro" id="IPR036691">
    <property type="entry name" value="Endo/exonu/phosph_ase_sf"/>
</dbReference>
<evidence type="ECO:0000256" key="4">
    <source>
        <dbReference type="ARBA" id="ARBA00022723"/>
    </source>
</evidence>
<dbReference type="GO" id="GO:0008311">
    <property type="term" value="F:double-stranded DNA 3'-5' DNA exonuclease activity"/>
    <property type="evidence" value="ECO:0007669"/>
    <property type="project" value="UniProtKB-EC"/>
</dbReference>
<dbReference type="EC" id="3.1.-.-" evidence="11"/>
<dbReference type="InterPro" id="IPR004808">
    <property type="entry name" value="AP_endonuc_1"/>
</dbReference>
<dbReference type="InterPro" id="IPR005135">
    <property type="entry name" value="Endo/exonuclease/phosphatase"/>
</dbReference>
<keyword evidence="5" id="KW-0378">Hydrolase</keyword>
<evidence type="ECO:0000313" key="17">
    <source>
        <dbReference type="WBParaSite" id="DME_0000335901-mRNA-1"/>
    </source>
</evidence>
<keyword evidence="16" id="KW-1185">Reference proteome</keyword>
<dbReference type="PANTHER" id="PTHR22748:SF6">
    <property type="entry name" value="DNA-(APURINIC OR APYRIMIDINIC SITE) ENDONUCLEASE"/>
    <property type="match status" value="1"/>
</dbReference>
<reference evidence="14 16" key="2">
    <citation type="submission" date="2018-11" db="EMBL/GenBank/DDBJ databases">
        <authorList>
            <consortium name="Pathogen Informatics"/>
        </authorList>
    </citation>
    <scope>NUCLEOTIDE SEQUENCE [LARGE SCALE GENOMIC DNA]</scope>
</reference>
<dbReference type="OrthoDB" id="498125at2759"/>
<feature type="active site" description="Proton donor/acceptor" evidence="7">
    <location>
        <position position="210"/>
    </location>
</feature>
<dbReference type="InterPro" id="IPR012677">
    <property type="entry name" value="Nucleotide-bd_a/b_plait_sf"/>
</dbReference>
<keyword evidence="11" id="KW-0227">DNA damage</keyword>
<evidence type="ECO:0000256" key="8">
    <source>
        <dbReference type="PIRSR" id="PIRSR604808-2"/>
    </source>
</evidence>
<dbReference type="STRING" id="318479.A0A0N4U8I4"/>
<feature type="region of interest" description="Disordered" evidence="12">
    <location>
        <begin position="55"/>
        <end position="84"/>
    </location>
</feature>
<keyword evidence="10" id="KW-0694">RNA-binding</keyword>
<name>A0A0N4U8I4_DRAME</name>
<keyword evidence="6 8" id="KW-0460">Magnesium</keyword>
<dbReference type="CDD" id="cd09087">
    <property type="entry name" value="Ape1-like_AP-endo"/>
    <property type="match status" value="1"/>
</dbReference>
<dbReference type="EMBL" id="UYYG01000002">
    <property type="protein sequence ID" value="VDN50252.1"/>
    <property type="molecule type" value="Genomic_DNA"/>
</dbReference>
<evidence type="ECO:0000256" key="1">
    <source>
        <dbReference type="ARBA" id="ARBA00000493"/>
    </source>
</evidence>
<feature type="binding site" evidence="8">
    <location>
        <position position="348"/>
    </location>
    <ligand>
        <name>Mg(2+)</name>
        <dbReference type="ChEBI" id="CHEBI:18420"/>
        <label>1</label>
    </ligand>
</feature>
<comment type="similarity">
    <text evidence="3 11">Belongs to the DNA repair enzymes AP/ExoA family.</text>
</comment>
<dbReference type="GO" id="GO:0003677">
    <property type="term" value="F:DNA binding"/>
    <property type="evidence" value="ECO:0007669"/>
    <property type="project" value="InterPro"/>
</dbReference>
<evidence type="ECO:0000256" key="2">
    <source>
        <dbReference type="ARBA" id="ARBA00001936"/>
    </source>
</evidence>
<dbReference type="GO" id="GO:0005634">
    <property type="term" value="C:nucleus"/>
    <property type="evidence" value="ECO:0007669"/>
    <property type="project" value="TreeGrafter"/>
</dbReference>
<protein>
    <recommendedName>
        <fullName evidence="11">DNA-(apurinic or apyrimidinic site) endonuclease</fullName>
        <ecNumber evidence="11">3.1.-.-</ecNumber>
    </recommendedName>
</protein>
<feature type="site" description="Transition state stabilizer" evidence="9">
    <location>
        <position position="251"/>
    </location>
</feature>
<accession>A0A0N4U8I4</accession>
<dbReference type="GO" id="GO:0003906">
    <property type="term" value="F:DNA-(apurinic or apyrimidinic site) endonuclease activity"/>
    <property type="evidence" value="ECO:0007669"/>
    <property type="project" value="TreeGrafter"/>
</dbReference>
<feature type="compositionally biased region" description="Basic and acidic residues" evidence="12">
    <location>
        <begin position="70"/>
        <end position="84"/>
    </location>
</feature>
<comment type="cofactor">
    <cofactor evidence="8 11">
        <name>Mg(2+)</name>
        <dbReference type="ChEBI" id="CHEBI:18420"/>
    </cofactor>
    <cofactor evidence="8 11">
        <name>Mn(2+)</name>
        <dbReference type="ChEBI" id="CHEBI:29035"/>
    </cofactor>
    <text evidence="8 11">Probably binds two magnesium or manganese ions per subunit.</text>
</comment>
<dbReference type="Proteomes" id="UP000038040">
    <property type="component" value="Unplaced"/>
</dbReference>
<evidence type="ECO:0000256" key="10">
    <source>
        <dbReference type="PROSITE-ProRule" id="PRU00176"/>
    </source>
</evidence>
<feature type="binding site" evidence="8">
    <location>
        <position position="135"/>
    </location>
    <ligand>
        <name>Mg(2+)</name>
        <dbReference type="ChEBI" id="CHEBI:18420"/>
        <label>1</label>
    </ligand>
</feature>
<dbReference type="SUPFAM" id="SSF54928">
    <property type="entry name" value="RNA-binding domain, RBD"/>
    <property type="match status" value="1"/>
</dbReference>
<dbReference type="WBParaSite" id="DME_0000335901-mRNA-1">
    <property type="protein sequence ID" value="DME_0000335901-mRNA-1"/>
    <property type="gene ID" value="DME_0000335901"/>
</dbReference>
<evidence type="ECO:0000256" key="3">
    <source>
        <dbReference type="ARBA" id="ARBA00007092"/>
    </source>
</evidence>
<evidence type="ECO:0000256" key="11">
    <source>
        <dbReference type="RuleBase" id="RU362131"/>
    </source>
</evidence>
<feature type="site" description="Interaction with DNA substrate" evidence="9">
    <location>
        <position position="348"/>
    </location>
</feature>
<dbReference type="Gene3D" id="3.30.70.330">
    <property type="match status" value="1"/>
</dbReference>
<comment type="catalytic activity">
    <reaction evidence="1">
        <text>Exonucleolytic cleavage in the 3'- to 5'-direction to yield nucleoside 5'-phosphates.</text>
        <dbReference type="EC" id="3.1.11.2"/>
    </reaction>
</comment>
<dbReference type="PROSITE" id="PS51435">
    <property type="entry name" value="AP_NUCLEASE_F1_4"/>
    <property type="match status" value="1"/>
</dbReference>
<comment type="cofactor">
    <cofactor evidence="2">
        <name>Mn(2+)</name>
        <dbReference type="ChEBI" id="CHEBI:29035"/>
    </cofactor>
</comment>
<dbReference type="Pfam" id="PF03372">
    <property type="entry name" value="Exo_endo_phos"/>
    <property type="match status" value="1"/>
</dbReference>
<dbReference type="AlphaFoldDB" id="A0A0N4U8I4"/>
<dbReference type="GO" id="GO:0003723">
    <property type="term" value="F:RNA binding"/>
    <property type="evidence" value="ECO:0007669"/>
    <property type="project" value="UniProtKB-UniRule"/>
</dbReference>
<evidence type="ECO:0000256" key="7">
    <source>
        <dbReference type="PIRSR" id="PIRSR604808-1"/>
    </source>
</evidence>
<dbReference type="Pfam" id="PF00076">
    <property type="entry name" value="RRM_1"/>
    <property type="match status" value="1"/>
</dbReference>
<dbReference type="PROSITE" id="PS00728">
    <property type="entry name" value="AP_NUCLEASE_F1_3"/>
    <property type="match status" value="1"/>
</dbReference>
<keyword evidence="4 8" id="KW-0479">Metal-binding</keyword>
<dbReference type="NCBIfam" id="TIGR00195">
    <property type="entry name" value="exoDNase_III"/>
    <property type="match status" value="1"/>
</dbReference>
<reference evidence="17" key="1">
    <citation type="submission" date="2017-02" db="UniProtKB">
        <authorList>
            <consortium name="WormBaseParasite"/>
        </authorList>
    </citation>
    <scope>IDENTIFICATION</scope>
</reference>
<gene>
    <name evidence="14" type="ORF">DME_LOCUS225</name>
</gene>
<feature type="binding site" evidence="8">
    <location>
        <position position="251"/>
    </location>
    <ligand>
        <name>Mg(2+)</name>
        <dbReference type="ChEBI" id="CHEBI:18420"/>
        <label>1</label>
    </ligand>
</feature>
<dbReference type="InterPro" id="IPR020848">
    <property type="entry name" value="AP_endonuclease_F1_CS"/>
</dbReference>
<sequence>MGTVLSVRLIYDRETGRAKGFGFCDFADETAANGAITTLNGADFYGRPLRFDGMKSRKRSAKQSSSKSKLSNEENDSSKKIETFEKSIPEKKSKMDRISMKIISWNIAGMKSWLKKKCLDELCRTDTPDIIALQETRISEIPKEIGNAGFQAYLNASKKSGYAGVMLLCKKEPLNIFYEFPAEQKIPSRLETKGRLLIAEFNNFFFINTYVPNSGRGLVNLSKRKDWDDVFFEEIKKLDSKKPVIYAGDLNVAHEEIDLANPKANKNKTAGFTDQERNDFTRLLEAGFTDAFRHLNPNKEGAYTFWSNMHNSRTNNVGWRLDYFVISNRMMNQIEQCEICSDVRGSDHCPISLRISV</sequence>
<dbReference type="GO" id="GO:0006284">
    <property type="term" value="P:base-excision repair"/>
    <property type="evidence" value="ECO:0007669"/>
    <property type="project" value="TreeGrafter"/>
</dbReference>
<dbReference type="Proteomes" id="UP000274756">
    <property type="component" value="Unassembled WGS sequence"/>
</dbReference>
<dbReference type="GO" id="GO:0008081">
    <property type="term" value="F:phosphoric diester hydrolase activity"/>
    <property type="evidence" value="ECO:0007669"/>
    <property type="project" value="TreeGrafter"/>
</dbReference>
<dbReference type="PANTHER" id="PTHR22748">
    <property type="entry name" value="AP ENDONUCLEASE"/>
    <property type="match status" value="1"/>
</dbReference>
<organism evidence="15 17">
    <name type="scientific">Dracunculus medinensis</name>
    <name type="common">Guinea worm</name>
    <dbReference type="NCBI Taxonomy" id="318479"/>
    <lineage>
        <taxon>Eukaryota</taxon>
        <taxon>Metazoa</taxon>
        <taxon>Ecdysozoa</taxon>
        <taxon>Nematoda</taxon>
        <taxon>Chromadorea</taxon>
        <taxon>Rhabditida</taxon>
        <taxon>Spirurina</taxon>
        <taxon>Dracunculoidea</taxon>
        <taxon>Dracunculidae</taxon>
        <taxon>Dracunculus</taxon>
    </lineage>
</organism>
<feature type="binding site" evidence="8">
    <location>
        <position position="249"/>
    </location>
    <ligand>
        <name>Mg(2+)</name>
        <dbReference type="ChEBI" id="CHEBI:18420"/>
        <label>1</label>
    </ligand>
</feature>
<evidence type="ECO:0000256" key="12">
    <source>
        <dbReference type="SAM" id="MobiDB-lite"/>
    </source>
</evidence>
<dbReference type="PROSITE" id="PS50102">
    <property type="entry name" value="RRM"/>
    <property type="match status" value="1"/>
</dbReference>
<dbReference type="InterPro" id="IPR000504">
    <property type="entry name" value="RRM_dom"/>
</dbReference>
<feature type="domain" description="RRM" evidence="13">
    <location>
        <begin position="1"/>
        <end position="56"/>
    </location>
</feature>
<evidence type="ECO:0000313" key="15">
    <source>
        <dbReference type="Proteomes" id="UP000038040"/>
    </source>
</evidence>
<feature type="active site" description="Proton acceptor" evidence="7">
    <location>
        <position position="348"/>
    </location>
</feature>
<feature type="active site" description="Proton donor/acceptor" evidence="7">
    <location>
        <position position="249"/>
    </location>
</feature>
<feature type="site" description="Important for catalytic activity" evidence="9">
    <location>
        <position position="322"/>
    </location>
</feature>
<evidence type="ECO:0000256" key="6">
    <source>
        <dbReference type="ARBA" id="ARBA00022842"/>
    </source>
</evidence>
<dbReference type="NCBIfam" id="TIGR00633">
    <property type="entry name" value="xth"/>
    <property type="match status" value="1"/>
</dbReference>
<feature type="binding site" evidence="8">
    <location>
        <position position="347"/>
    </location>
    <ligand>
        <name>Mg(2+)</name>
        <dbReference type="ChEBI" id="CHEBI:18420"/>
        <label>1</label>
    </ligand>
</feature>
<feature type="binding site" evidence="8">
    <location>
        <position position="106"/>
    </location>
    <ligand>
        <name>Mg(2+)</name>
        <dbReference type="ChEBI" id="CHEBI:18420"/>
        <label>1</label>
    </ligand>
</feature>
<dbReference type="Gene3D" id="3.60.10.10">
    <property type="entry name" value="Endonuclease/exonuclease/phosphatase"/>
    <property type="match status" value="1"/>
</dbReference>
<proteinExistence type="inferred from homology"/>
<evidence type="ECO:0000313" key="16">
    <source>
        <dbReference type="Proteomes" id="UP000274756"/>
    </source>
</evidence>
<dbReference type="GO" id="GO:0046872">
    <property type="term" value="F:metal ion binding"/>
    <property type="evidence" value="ECO:0007669"/>
    <property type="project" value="UniProtKB-KW"/>
</dbReference>
<evidence type="ECO:0000256" key="9">
    <source>
        <dbReference type="PIRSR" id="PIRSR604808-3"/>
    </source>
</evidence>
<keyword evidence="8" id="KW-0464">Manganese</keyword>
<keyword evidence="11" id="KW-0234">DNA repair</keyword>
<evidence type="ECO:0000256" key="5">
    <source>
        <dbReference type="ARBA" id="ARBA00022801"/>
    </source>
</evidence>
<evidence type="ECO:0000259" key="13">
    <source>
        <dbReference type="PROSITE" id="PS50102"/>
    </source>
</evidence>
<evidence type="ECO:0000313" key="14">
    <source>
        <dbReference type="EMBL" id="VDN50252.1"/>
    </source>
</evidence>
<dbReference type="SUPFAM" id="SSF56219">
    <property type="entry name" value="DNase I-like"/>
    <property type="match status" value="1"/>
</dbReference>